<sequence>MLPAILRVRNGKANILRSLGSVSNFDAEWDTLNIDYEDKIEFVKKILWFGTDVIVVSPIEIKNEVISQLSRSSNG</sequence>
<dbReference type="AlphaFoldDB" id="A0A6J6LG06"/>
<proteinExistence type="predicted"/>
<name>A0A6J6LG06_9ZZZZ</name>
<dbReference type="EMBL" id="CAEZWN010000096">
    <property type="protein sequence ID" value="CAB4660128.1"/>
    <property type="molecule type" value="Genomic_DNA"/>
</dbReference>
<evidence type="ECO:0000313" key="2">
    <source>
        <dbReference type="EMBL" id="CAB4660128.1"/>
    </source>
</evidence>
<accession>A0A6J6LG06</accession>
<feature type="domain" description="WCX" evidence="1">
    <location>
        <begin position="4"/>
        <end position="71"/>
    </location>
</feature>
<evidence type="ECO:0000259" key="1">
    <source>
        <dbReference type="Pfam" id="PF25583"/>
    </source>
</evidence>
<reference evidence="2" key="1">
    <citation type="submission" date="2020-05" db="EMBL/GenBank/DDBJ databases">
        <authorList>
            <person name="Chiriac C."/>
            <person name="Salcher M."/>
            <person name="Ghai R."/>
            <person name="Kavagutti S V."/>
        </authorList>
    </citation>
    <scope>NUCLEOTIDE SEQUENCE</scope>
</reference>
<dbReference type="InterPro" id="IPR057727">
    <property type="entry name" value="WCX_dom"/>
</dbReference>
<dbReference type="Pfam" id="PF25583">
    <property type="entry name" value="WCX"/>
    <property type="match status" value="1"/>
</dbReference>
<protein>
    <submittedName>
        <fullName evidence="2">Unannotated protein</fullName>
    </submittedName>
</protein>
<organism evidence="2">
    <name type="scientific">freshwater metagenome</name>
    <dbReference type="NCBI Taxonomy" id="449393"/>
    <lineage>
        <taxon>unclassified sequences</taxon>
        <taxon>metagenomes</taxon>
        <taxon>ecological metagenomes</taxon>
    </lineage>
</organism>
<gene>
    <name evidence="2" type="ORF">UFOPK2252_00882</name>
</gene>